<dbReference type="KEGG" id="rain:Rai3103_05000"/>
<protein>
    <submittedName>
        <fullName evidence="1">DUF4411 family protein</fullName>
    </submittedName>
</protein>
<proteinExistence type="predicted"/>
<keyword evidence="2" id="KW-1185">Reference proteome</keyword>
<organism evidence="1 2">
    <name type="scientific">Raineyella fluvialis</name>
    <dbReference type="NCBI Taxonomy" id="2662261"/>
    <lineage>
        <taxon>Bacteria</taxon>
        <taxon>Bacillati</taxon>
        <taxon>Actinomycetota</taxon>
        <taxon>Actinomycetes</taxon>
        <taxon>Propionibacteriales</taxon>
        <taxon>Propionibacteriaceae</taxon>
        <taxon>Raineyella</taxon>
    </lineage>
</organism>
<dbReference type="InterPro" id="IPR016541">
    <property type="entry name" value="UCP008505"/>
</dbReference>
<dbReference type="AlphaFoldDB" id="A0A5Q2FBM5"/>
<evidence type="ECO:0000313" key="2">
    <source>
        <dbReference type="Proteomes" id="UP000386847"/>
    </source>
</evidence>
<dbReference type="Pfam" id="PF14367">
    <property type="entry name" value="DUF4411"/>
    <property type="match status" value="1"/>
</dbReference>
<dbReference type="EMBL" id="CP045725">
    <property type="protein sequence ID" value="QGF23127.1"/>
    <property type="molecule type" value="Genomic_DNA"/>
</dbReference>
<reference evidence="1 2" key="1">
    <citation type="submission" date="2019-10" db="EMBL/GenBank/DDBJ databases">
        <title>Genomic analysis of Raineyella sp. CBA3103.</title>
        <authorList>
            <person name="Roh S.W."/>
        </authorList>
    </citation>
    <scope>NUCLEOTIDE SEQUENCE [LARGE SCALE GENOMIC DNA]</scope>
    <source>
        <strain evidence="1 2">CBA3103</strain>
    </source>
</reference>
<dbReference type="RefSeq" id="WP_153571654.1">
    <property type="nucleotide sequence ID" value="NZ_CP045725.1"/>
</dbReference>
<name>A0A5Q2FBM5_9ACTN</name>
<dbReference type="Proteomes" id="UP000386847">
    <property type="component" value="Chromosome"/>
</dbReference>
<sequence>MKQLLPYYSFDSGAFINGRRDIFIPSAFLGVWKNIEVMIASGLVRAVDEVKREVSRHDDDTAKWVRAQKGLFVPLTREVQEATSRVLDAHPKLISLGSNKSGADPFVIALALAHEGTVVTQETRSGKLTKPRIPDVCEAMDVPCLTLPQFVAAQGWTF</sequence>
<gene>
    <name evidence="1" type="ORF">Rai3103_05000</name>
</gene>
<evidence type="ECO:0000313" key="1">
    <source>
        <dbReference type="EMBL" id="QGF23127.1"/>
    </source>
</evidence>
<accession>A0A5Q2FBM5</accession>
<dbReference type="PIRSF" id="PIRSF008505">
    <property type="entry name" value="UCP008505"/>
    <property type="match status" value="1"/>
</dbReference>